<comment type="caution">
    <text evidence="2">The sequence shown here is derived from an EMBL/GenBank/DDBJ whole genome shotgun (WGS) entry which is preliminary data.</text>
</comment>
<name>A0ABS5CHM3_9BACL</name>
<accession>A0ABS5CHM3</accession>
<proteinExistence type="predicted"/>
<dbReference type="PANTHER" id="PTHR34987:SF2">
    <property type="entry name" value="B, PUTATIVE (AFU_ORTHOLOGUE AFUA_7G05040)-RELATED"/>
    <property type="match status" value="1"/>
</dbReference>
<dbReference type="Gene3D" id="2.60.120.260">
    <property type="entry name" value="Galactose-binding domain-like"/>
    <property type="match status" value="2"/>
</dbReference>
<dbReference type="Gene3D" id="2.60.420.10">
    <property type="entry name" value="Maltose phosphorylase, domain 3"/>
    <property type="match status" value="1"/>
</dbReference>
<dbReference type="InterPro" id="IPR008928">
    <property type="entry name" value="6-hairpin_glycosidase_sf"/>
</dbReference>
<dbReference type="Pfam" id="PF17389">
    <property type="entry name" value="Bac_rhamnosid6H"/>
    <property type="match status" value="1"/>
</dbReference>
<dbReference type="InterPro" id="IPR035396">
    <property type="entry name" value="Bac_rhamnosid6H"/>
</dbReference>
<dbReference type="Gene3D" id="1.50.10.10">
    <property type="match status" value="1"/>
</dbReference>
<evidence type="ECO:0000313" key="3">
    <source>
        <dbReference type="Proteomes" id="UP000673394"/>
    </source>
</evidence>
<keyword evidence="3" id="KW-1185">Reference proteome</keyword>
<evidence type="ECO:0000259" key="1">
    <source>
        <dbReference type="Pfam" id="PF17389"/>
    </source>
</evidence>
<dbReference type="SUPFAM" id="SSF48208">
    <property type="entry name" value="Six-hairpin glycosidases"/>
    <property type="match status" value="1"/>
</dbReference>
<sequence>MFQYARPIWPEGLEKEMNIAGGFRASFQGTAPGAERRIVRVTASCRYRVYVNGHFCGHGPAAGPHGYYRVDEWELSSHVVREGTNIVVIEAAGYNVNSFYTLDQPSFVQAEVEIDGVVAAATGDPARGFDVFVLPERVQKVQRYSFQRAFIEAYRLNAHVHEWRTNAQSLPASPSAWSAVEEKRLLPRRVSYSDFAVKAPAAIAASGTVAKRSNAGTPWRDRALTGIGPLFKGFELGELALLPTDELGELVTSMRSEIAAEAYEGKPLAFGAHETAIFAFDRNLSGFIGIQFSCARASRIAITFDEILTEGDVDHLRLECSNVIYLTCEPGAYAFESIEPYTLKYMKIIVLEGDCLLSGCSLREYANPDADRAAFGSSDEALGKIFEAARESFRQNAVDLFMDCPSRERAGWLCDSFFTARVEADLTGQSVIEHNFLENFALPEHFAHLPEGMLPMCYPADHNSGEFIPNWALWFIIQLEEYRFRGGDESLIRSLQPRVDALLRYFEGFHNEFGLLENLESWVFIEWSKANSFVSGINFPSNMLYAGALEAAGRLYTNSDYLAQGAALKQVIREFSFDGEFFIDQAIENADGEIEMTDNRTEVCQYYAAFFGIADPEEQREWYASLVHDFSPSRGADEPTIADISEIHPANAFIGYYLRMELLSQLGATTQLLEEIKAFFGRMAEQTGTLWEHNRTTASCNHGFASHVVRSLYRDALGIESLDLKQNKLSVAFTDTSLQWCSGKLPTPEGLVELEWRIEDGELRYRITAPPQLTIEVRNFSGKPLVREE</sequence>
<dbReference type="EMBL" id="JAGKSP010000010">
    <property type="protein sequence ID" value="MBP3965385.1"/>
    <property type="molecule type" value="Genomic_DNA"/>
</dbReference>
<dbReference type="RefSeq" id="WP_210661755.1">
    <property type="nucleotide sequence ID" value="NZ_JAGKSP010000010.1"/>
</dbReference>
<gene>
    <name evidence="2" type="ORF">I8J30_21980</name>
</gene>
<dbReference type="PANTHER" id="PTHR34987">
    <property type="entry name" value="C, PUTATIVE (AFU_ORTHOLOGUE AFUA_3G02880)-RELATED"/>
    <property type="match status" value="1"/>
</dbReference>
<feature type="domain" description="Alpha-L-rhamnosidase six-hairpin glycosidase" evidence="1">
    <location>
        <begin position="373"/>
        <end position="531"/>
    </location>
</feature>
<dbReference type="Proteomes" id="UP000673394">
    <property type="component" value="Unassembled WGS sequence"/>
</dbReference>
<protein>
    <recommendedName>
        <fullName evidence="1">Alpha-L-rhamnosidase six-hairpin glycosidase domain-containing protein</fullName>
    </recommendedName>
</protein>
<evidence type="ECO:0000313" key="2">
    <source>
        <dbReference type="EMBL" id="MBP3965385.1"/>
    </source>
</evidence>
<reference evidence="2 3" key="1">
    <citation type="submission" date="2021-04" db="EMBL/GenBank/DDBJ databases">
        <title>Paenibacillus sp. DLE-14 whole genome sequence.</title>
        <authorList>
            <person name="Ham Y.J."/>
        </authorList>
    </citation>
    <scope>NUCLEOTIDE SEQUENCE [LARGE SCALE GENOMIC DNA]</scope>
    <source>
        <strain evidence="2 3">DLE-14</strain>
    </source>
</reference>
<organism evidence="2 3">
    <name type="scientific">Paenibacillus lignilyticus</name>
    <dbReference type="NCBI Taxonomy" id="1172615"/>
    <lineage>
        <taxon>Bacteria</taxon>
        <taxon>Bacillati</taxon>
        <taxon>Bacillota</taxon>
        <taxon>Bacilli</taxon>
        <taxon>Bacillales</taxon>
        <taxon>Paenibacillaceae</taxon>
        <taxon>Paenibacillus</taxon>
    </lineage>
</organism>
<dbReference type="InterPro" id="IPR012341">
    <property type="entry name" value="6hp_glycosidase-like_sf"/>
</dbReference>